<evidence type="ECO:0000313" key="9">
    <source>
        <dbReference type="Proteomes" id="UP000595636"/>
    </source>
</evidence>
<dbReference type="PRINTS" id="PR01988">
    <property type="entry name" value="EXPORTERBACE"/>
</dbReference>
<feature type="transmembrane region" description="Helical" evidence="6">
    <location>
        <begin position="265"/>
        <end position="286"/>
    </location>
</feature>
<dbReference type="PANTHER" id="PTHR23513:SF6">
    <property type="entry name" value="MAJOR FACILITATOR SUPERFAMILY ASSOCIATED DOMAIN-CONTAINING PROTEIN"/>
    <property type="match status" value="1"/>
</dbReference>
<feature type="transmembrane region" description="Helical" evidence="6">
    <location>
        <begin position="58"/>
        <end position="77"/>
    </location>
</feature>
<dbReference type="CDD" id="cd06173">
    <property type="entry name" value="MFS_MefA_like"/>
    <property type="match status" value="1"/>
</dbReference>
<keyword evidence="5 6" id="KW-0472">Membrane</keyword>
<dbReference type="InterPro" id="IPR011701">
    <property type="entry name" value="MFS"/>
</dbReference>
<keyword evidence="9" id="KW-1185">Reference proteome</keyword>
<proteinExistence type="predicted"/>
<keyword evidence="4 6" id="KW-1133">Transmembrane helix</keyword>
<feature type="domain" description="Major facilitator superfamily (MFS) profile" evidence="7">
    <location>
        <begin position="232"/>
        <end position="431"/>
    </location>
</feature>
<feature type="transmembrane region" description="Helical" evidence="6">
    <location>
        <begin position="115"/>
        <end position="136"/>
    </location>
</feature>
<evidence type="ECO:0000256" key="5">
    <source>
        <dbReference type="ARBA" id="ARBA00023136"/>
    </source>
</evidence>
<gene>
    <name evidence="8" type="ORF">JEQ17_22135</name>
</gene>
<dbReference type="AlphaFoldDB" id="A0A7T7I6E2"/>
<evidence type="ECO:0000256" key="4">
    <source>
        <dbReference type="ARBA" id="ARBA00022989"/>
    </source>
</evidence>
<dbReference type="Gene3D" id="1.20.1250.20">
    <property type="entry name" value="MFS general substrate transporter like domains"/>
    <property type="match status" value="1"/>
</dbReference>
<dbReference type="GO" id="GO:0022857">
    <property type="term" value="F:transmembrane transporter activity"/>
    <property type="evidence" value="ECO:0007669"/>
    <property type="project" value="InterPro"/>
</dbReference>
<feature type="transmembrane region" description="Helical" evidence="6">
    <location>
        <begin position="395"/>
        <end position="414"/>
    </location>
</feature>
<evidence type="ECO:0000256" key="3">
    <source>
        <dbReference type="ARBA" id="ARBA00022692"/>
    </source>
</evidence>
<evidence type="ECO:0000259" key="7">
    <source>
        <dbReference type="PROSITE" id="PS50850"/>
    </source>
</evidence>
<evidence type="ECO:0000256" key="6">
    <source>
        <dbReference type="SAM" id="Phobius"/>
    </source>
</evidence>
<dbReference type="InterPro" id="IPR036259">
    <property type="entry name" value="MFS_trans_sf"/>
</dbReference>
<dbReference type="PANTHER" id="PTHR23513">
    <property type="entry name" value="INTEGRAL MEMBRANE EFFLUX PROTEIN-RELATED"/>
    <property type="match status" value="1"/>
</dbReference>
<evidence type="ECO:0000313" key="8">
    <source>
        <dbReference type="EMBL" id="QQM41879.1"/>
    </source>
</evidence>
<feature type="transmembrane region" description="Helical" evidence="6">
    <location>
        <begin position="298"/>
        <end position="317"/>
    </location>
</feature>
<dbReference type="Proteomes" id="UP000595636">
    <property type="component" value="Chromosome"/>
</dbReference>
<protein>
    <submittedName>
        <fullName evidence="8">MFS transporter</fullName>
    </submittedName>
</protein>
<feature type="transmembrane region" description="Helical" evidence="6">
    <location>
        <begin position="366"/>
        <end position="389"/>
    </location>
</feature>
<accession>A0A7T7I6E2</accession>
<organism evidence="8 9">
    <name type="scientific">Streptomyces liliifuscus</name>
    <dbReference type="NCBI Taxonomy" id="2797636"/>
    <lineage>
        <taxon>Bacteria</taxon>
        <taxon>Bacillati</taxon>
        <taxon>Actinomycetota</taxon>
        <taxon>Actinomycetes</taxon>
        <taxon>Kitasatosporales</taxon>
        <taxon>Streptomycetaceae</taxon>
        <taxon>Streptomyces</taxon>
    </lineage>
</organism>
<dbReference type="Pfam" id="PF07690">
    <property type="entry name" value="MFS_1"/>
    <property type="match status" value="1"/>
</dbReference>
<reference evidence="8 9" key="1">
    <citation type="submission" date="2020-12" db="EMBL/GenBank/DDBJ databases">
        <title>A novel species.</title>
        <authorList>
            <person name="Li K."/>
        </authorList>
    </citation>
    <scope>NUCLEOTIDE SEQUENCE [LARGE SCALE GENOMIC DNA]</scope>
    <source>
        <strain evidence="8 9">ZYC-3</strain>
    </source>
</reference>
<dbReference type="GO" id="GO:0005886">
    <property type="term" value="C:plasma membrane"/>
    <property type="evidence" value="ECO:0007669"/>
    <property type="project" value="UniProtKB-SubCell"/>
</dbReference>
<dbReference type="PROSITE" id="PS50850">
    <property type="entry name" value="MFS"/>
    <property type="match status" value="1"/>
</dbReference>
<sequence>MAVRGAPADGTDVTARNAGRQDFRRMWLGQNISLVGDQVSLFALPSLAILVLDATGPQVGVLHAMATIAFPALGLFVGAFMDHVRCRPFMIGADLLRLVLFLSIAVLALTDALGLWHLFVAAALASVCTVVFDVGYQTHLPRLVSRDFLPLGNARLEMSSSVARAGGPAIAGAVTQLLGPALAVAANALSFLASAAGLLTIRTPESAVPDPTGAPWRKQILDGARYMWRTPVLRWLSAAAALRNFSMAMVDTVLLLFLYRAMDLSPALAAAVLTAGALAAVLGAVVSRRLVQRMGAGPVLLATVTEGIVWAAAPLALATGSSAVVIAIAFVSALWLPVWNITVITLRQLIAPPHLLGRVHATARTINLCTIPVGAVAGGLLAGWASGMWGEGTGLAAALAVAGLVTVCGLPFLLRGEIRHMRRLPSSEETP</sequence>
<dbReference type="InterPro" id="IPR022324">
    <property type="entry name" value="Bacilysin_exporter_BacE_put"/>
</dbReference>
<feature type="transmembrane region" description="Helical" evidence="6">
    <location>
        <begin position="89"/>
        <end position="109"/>
    </location>
</feature>
<evidence type="ECO:0000256" key="1">
    <source>
        <dbReference type="ARBA" id="ARBA00004651"/>
    </source>
</evidence>
<feature type="transmembrane region" description="Helical" evidence="6">
    <location>
        <begin position="323"/>
        <end position="346"/>
    </location>
</feature>
<dbReference type="EMBL" id="CP066831">
    <property type="protein sequence ID" value="QQM41879.1"/>
    <property type="molecule type" value="Genomic_DNA"/>
</dbReference>
<feature type="transmembrane region" description="Helical" evidence="6">
    <location>
        <begin position="34"/>
        <end position="52"/>
    </location>
</feature>
<keyword evidence="3 6" id="KW-0812">Transmembrane</keyword>
<feature type="transmembrane region" description="Helical" evidence="6">
    <location>
        <begin position="235"/>
        <end position="259"/>
    </location>
</feature>
<dbReference type="KEGG" id="slf:JEQ17_22135"/>
<evidence type="ECO:0000256" key="2">
    <source>
        <dbReference type="ARBA" id="ARBA00022475"/>
    </source>
</evidence>
<keyword evidence="2" id="KW-1003">Cell membrane</keyword>
<dbReference type="InterPro" id="IPR020846">
    <property type="entry name" value="MFS_dom"/>
</dbReference>
<dbReference type="SUPFAM" id="SSF103473">
    <property type="entry name" value="MFS general substrate transporter"/>
    <property type="match status" value="1"/>
</dbReference>
<comment type="subcellular location">
    <subcellularLocation>
        <location evidence="1">Cell membrane</location>
        <topology evidence="1">Multi-pass membrane protein</topology>
    </subcellularLocation>
</comment>
<dbReference type="RefSeq" id="WP_200396844.1">
    <property type="nucleotide sequence ID" value="NZ_CP066831.1"/>
</dbReference>
<name>A0A7T7I6E2_9ACTN</name>